<organism evidence="1 2">
    <name type="scientific">Stylosanthes scabra</name>
    <dbReference type="NCBI Taxonomy" id="79078"/>
    <lineage>
        <taxon>Eukaryota</taxon>
        <taxon>Viridiplantae</taxon>
        <taxon>Streptophyta</taxon>
        <taxon>Embryophyta</taxon>
        <taxon>Tracheophyta</taxon>
        <taxon>Spermatophyta</taxon>
        <taxon>Magnoliopsida</taxon>
        <taxon>eudicotyledons</taxon>
        <taxon>Gunneridae</taxon>
        <taxon>Pentapetalae</taxon>
        <taxon>rosids</taxon>
        <taxon>fabids</taxon>
        <taxon>Fabales</taxon>
        <taxon>Fabaceae</taxon>
        <taxon>Papilionoideae</taxon>
        <taxon>50 kb inversion clade</taxon>
        <taxon>dalbergioids sensu lato</taxon>
        <taxon>Dalbergieae</taxon>
        <taxon>Pterocarpus clade</taxon>
        <taxon>Stylosanthes</taxon>
    </lineage>
</organism>
<protein>
    <submittedName>
        <fullName evidence="1">Uncharacterized protein</fullName>
    </submittedName>
</protein>
<sequence length="95" mass="10847">MQQRVRQIDNPHKTPAVEFFGLVGIEWVPTFASMVLAVYTNGRRDGLYDLVDSPNYASSADLWRNGSGRYLIHCLFSSYFTIRRSSFAGPRREGE</sequence>
<proteinExistence type="predicted"/>
<evidence type="ECO:0000313" key="1">
    <source>
        <dbReference type="EMBL" id="MED6217189.1"/>
    </source>
</evidence>
<reference evidence="1 2" key="1">
    <citation type="journal article" date="2023" name="Plants (Basel)">
        <title>Bridging the Gap: Combining Genomics and Transcriptomics Approaches to Understand Stylosanthes scabra, an Orphan Legume from the Brazilian Caatinga.</title>
        <authorList>
            <person name="Ferreira-Neto J.R.C."/>
            <person name="da Silva M.D."/>
            <person name="Binneck E."/>
            <person name="de Melo N.F."/>
            <person name="da Silva R.H."/>
            <person name="de Melo A.L.T.M."/>
            <person name="Pandolfi V."/>
            <person name="Bustamante F.O."/>
            <person name="Brasileiro-Vidal A.C."/>
            <person name="Benko-Iseppon A.M."/>
        </authorList>
    </citation>
    <scope>NUCLEOTIDE SEQUENCE [LARGE SCALE GENOMIC DNA]</scope>
    <source>
        <tissue evidence="1">Leaves</tissue>
    </source>
</reference>
<keyword evidence="2" id="KW-1185">Reference proteome</keyword>
<name>A0ABU6Z3T9_9FABA</name>
<evidence type="ECO:0000313" key="2">
    <source>
        <dbReference type="Proteomes" id="UP001341840"/>
    </source>
</evidence>
<comment type="caution">
    <text evidence="1">The sequence shown here is derived from an EMBL/GenBank/DDBJ whole genome shotgun (WGS) entry which is preliminary data.</text>
</comment>
<accession>A0ABU6Z3T9</accession>
<gene>
    <name evidence="1" type="ORF">PIB30_015307</name>
</gene>
<dbReference type="EMBL" id="JASCZI010271902">
    <property type="protein sequence ID" value="MED6217189.1"/>
    <property type="molecule type" value="Genomic_DNA"/>
</dbReference>
<dbReference type="Proteomes" id="UP001341840">
    <property type="component" value="Unassembled WGS sequence"/>
</dbReference>